<feature type="transmembrane region" description="Helical" evidence="1">
    <location>
        <begin position="7"/>
        <end position="26"/>
    </location>
</feature>
<keyword evidence="1" id="KW-0472">Membrane</keyword>
<keyword evidence="3" id="KW-1185">Reference proteome</keyword>
<comment type="caution">
    <text evidence="2">The sequence shown here is derived from an EMBL/GenBank/DDBJ whole genome shotgun (WGS) entry which is preliminary data.</text>
</comment>
<dbReference type="Proteomes" id="UP001589828">
    <property type="component" value="Unassembled WGS sequence"/>
</dbReference>
<protein>
    <submittedName>
        <fullName evidence="2">Uncharacterized protein</fullName>
    </submittedName>
</protein>
<sequence>MKNKPAVLISSSLLFIPLIIMGITGLNKGIETYNTLRIVMASSGLLIFALFFAALMKGLMKKTA</sequence>
<gene>
    <name evidence="2" type="ORF">ACFFGT_14755</name>
</gene>
<evidence type="ECO:0000256" key="1">
    <source>
        <dbReference type="SAM" id="Phobius"/>
    </source>
</evidence>
<dbReference type="RefSeq" id="WP_377023299.1">
    <property type="nucleotide sequence ID" value="NZ_JBHLTS010000022.1"/>
</dbReference>
<evidence type="ECO:0000313" key="2">
    <source>
        <dbReference type="EMBL" id="MFC0515477.1"/>
    </source>
</evidence>
<keyword evidence="1" id="KW-1133">Transmembrane helix</keyword>
<accession>A0ABV6L7N6</accession>
<name>A0ABV6L7N6_9SPHI</name>
<proteinExistence type="predicted"/>
<keyword evidence="1" id="KW-0812">Transmembrane</keyword>
<feature type="transmembrane region" description="Helical" evidence="1">
    <location>
        <begin position="38"/>
        <end position="56"/>
    </location>
</feature>
<dbReference type="EMBL" id="JBHLTS010000022">
    <property type="protein sequence ID" value="MFC0515477.1"/>
    <property type="molecule type" value="Genomic_DNA"/>
</dbReference>
<reference evidence="2 3" key="1">
    <citation type="submission" date="2024-09" db="EMBL/GenBank/DDBJ databases">
        <authorList>
            <person name="Sun Q."/>
            <person name="Mori K."/>
        </authorList>
    </citation>
    <scope>NUCLEOTIDE SEQUENCE [LARGE SCALE GENOMIC DNA]</scope>
    <source>
        <strain evidence="2 3">NCAIM B.02415</strain>
    </source>
</reference>
<evidence type="ECO:0000313" key="3">
    <source>
        <dbReference type="Proteomes" id="UP001589828"/>
    </source>
</evidence>
<organism evidence="2 3">
    <name type="scientific">Mucilaginibacter angelicae</name>
    <dbReference type="NCBI Taxonomy" id="869718"/>
    <lineage>
        <taxon>Bacteria</taxon>
        <taxon>Pseudomonadati</taxon>
        <taxon>Bacteroidota</taxon>
        <taxon>Sphingobacteriia</taxon>
        <taxon>Sphingobacteriales</taxon>
        <taxon>Sphingobacteriaceae</taxon>
        <taxon>Mucilaginibacter</taxon>
    </lineage>
</organism>